<accession>A0ABQ4NBL3</accession>
<keyword evidence="5 7" id="KW-0067">ATP-binding</keyword>
<comment type="caution">
    <text evidence="9">The sequence shown here is derived from an EMBL/GenBank/DDBJ whole genome shotgun (WGS) entry which is preliminary data.</text>
</comment>
<dbReference type="EC" id="2.7.11.1" evidence="7"/>
<evidence type="ECO:0000256" key="3">
    <source>
        <dbReference type="ARBA" id="ARBA00022741"/>
    </source>
</evidence>
<reference evidence="9 10" key="1">
    <citation type="submission" date="2021-04" db="EMBL/GenBank/DDBJ databases">
        <title>Draft genome sequence of Paenibacillus cisolokensis, LC2-13A.</title>
        <authorList>
            <person name="Uke A."/>
            <person name="Chhe C."/>
            <person name="Baramee S."/>
            <person name="Kosugi A."/>
        </authorList>
    </citation>
    <scope>NUCLEOTIDE SEQUENCE [LARGE SCALE GENOMIC DNA]</scope>
    <source>
        <strain evidence="9 10">LC2-13A</strain>
    </source>
</reference>
<evidence type="ECO:0000256" key="2">
    <source>
        <dbReference type="ARBA" id="ARBA00022679"/>
    </source>
</evidence>
<evidence type="ECO:0000259" key="8">
    <source>
        <dbReference type="SMART" id="SM00387"/>
    </source>
</evidence>
<dbReference type="InterPro" id="IPR036890">
    <property type="entry name" value="HATPase_C_sf"/>
</dbReference>
<dbReference type="HAMAP" id="MF_00637">
    <property type="entry name" value="Anti_sigma_F"/>
    <property type="match status" value="1"/>
</dbReference>
<dbReference type="InterPro" id="IPR003594">
    <property type="entry name" value="HATPase_dom"/>
</dbReference>
<organism evidence="9 10">
    <name type="scientific">Paenibacillus cisolokensis</name>
    <dbReference type="NCBI Taxonomy" id="1658519"/>
    <lineage>
        <taxon>Bacteria</taxon>
        <taxon>Bacillati</taxon>
        <taxon>Bacillota</taxon>
        <taxon>Bacilli</taxon>
        <taxon>Bacillales</taxon>
        <taxon>Paenibacillaceae</taxon>
        <taxon>Paenibacillus</taxon>
    </lineage>
</organism>
<dbReference type="Proteomes" id="UP000680304">
    <property type="component" value="Unassembled WGS sequence"/>
</dbReference>
<dbReference type="SMART" id="SM00387">
    <property type="entry name" value="HATPase_c"/>
    <property type="match status" value="1"/>
</dbReference>
<dbReference type="Gene3D" id="3.30.565.10">
    <property type="entry name" value="Histidine kinase-like ATPase, C-terminal domain"/>
    <property type="match status" value="1"/>
</dbReference>
<dbReference type="PANTHER" id="PTHR35526">
    <property type="entry name" value="ANTI-SIGMA-F FACTOR RSBW-RELATED"/>
    <property type="match status" value="1"/>
</dbReference>
<keyword evidence="1 7" id="KW-0723">Serine/threonine-protein kinase</keyword>
<gene>
    <name evidence="7 9" type="primary">spoIIAB</name>
    <name evidence="9" type="ORF">PACILC2_41600</name>
</gene>
<comment type="catalytic activity">
    <reaction evidence="7">
        <text>L-threonyl-[protein] + ATP = O-phospho-L-threonyl-[protein] + ADP + H(+)</text>
        <dbReference type="Rhea" id="RHEA:46608"/>
        <dbReference type="Rhea" id="RHEA-COMP:11060"/>
        <dbReference type="Rhea" id="RHEA-COMP:11605"/>
        <dbReference type="ChEBI" id="CHEBI:15378"/>
        <dbReference type="ChEBI" id="CHEBI:30013"/>
        <dbReference type="ChEBI" id="CHEBI:30616"/>
        <dbReference type="ChEBI" id="CHEBI:61977"/>
        <dbReference type="ChEBI" id="CHEBI:456216"/>
        <dbReference type="EC" id="2.7.11.1"/>
    </reaction>
</comment>
<comment type="similarity">
    <text evidence="7">Belongs to the anti-sigma-factor family.</text>
</comment>
<evidence type="ECO:0000256" key="4">
    <source>
        <dbReference type="ARBA" id="ARBA00022777"/>
    </source>
</evidence>
<dbReference type="PANTHER" id="PTHR35526:SF3">
    <property type="entry name" value="ANTI-SIGMA-F FACTOR RSBW"/>
    <property type="match status" value="1"/>
</dbReference>
<dbReference type="Pfam" id="PF13581">
    <property type="entry name" value="HATPase_c_2"/>
    <property type="match status" value="1"/>
</dbReference>
<evidence type="ECO:0000256" key="5">
    <source>
        <dbReference type="ARBA" id="ARBA00022840"/>
    </source>
</evidence>
<dbReference type="RefSeq" id="WP_213530095.1">
    <property type="nucleotide sequence ID" value="NZ_BOVJ01000140.1"/>
</dbReference>
<dbReference type="NCBIfam" id="TIGR01925">
    <property type="entry name" value="spIIAB"/>
    <property type="match status" value="1"/>
</dbReference>
<comment type="catalytic activity">
    <reaction evidence="7">
        <text>L-seryl-[protein] + ATP = O-phospho-L-seryl-[protein] + ADP + H(+)</text>
        <dbReference type="Rhea" id="RHEA:17989"/>
        <dbReference type="Rhea" id="RHEA-COMP:9863"/>
        <dbReference type="Rhea" id="RHEA-COMP:11604"/>
        <dbReference type="ChEBI" id="CHEBI:15378"/>
        <dbReference type="ChEBI" id="CHEBI:29999"/>
        <dbReference type="ChEBI" id="CHEBI:30616"/>
        <dbReference type="ChEBI" id="CHEBI:83421"/>
        <dbReference type="ChEBI" id="CHEBI:456216"/>
        <dbReference type="EC" id="2.7.11.1"/>
    </reaction>
</comment>
<keyword evidence="10" id="KW-1185">Reference proteome</keyword>
<evidence type="ECO:0000256" key="7">
    <source>
        <dbReference type="HAMAP-Rule" id="MF_00637"/>
    </source>
</evidence>
<name>A0ABQ4NBL3_9BACL</name>
<keyword evidence="3 7" id="KW-0547">Nucleotide-binding</keyword>
<dbReference type="InterPro" id="IPR050267">
    <property type="entry name" value="Anti-sigma-factor_SerPK"/>
</dbReference>
<proteinExistence type="inferred from homology"/>
<keyword evidence="6 7" id="KW-0749">Sporulation</keyword>
<dbReference type="EMBL" id="BOVJ01000140">
    <property type="protein sequence ID" value="GIQ65592.1"/>
    <property type="molecule type" value="Genomic_DNA"/>
</dbReference>
<protein>
    <recommendedName>
        <fullName evidence="7">Anti-sigma F factor</fullName>
        <ecNumber evidence="7">2.7.11.1</ecNumber>
    </recommendedName>
    <alternativeName>
        <fullName evidence="7">Stage II sporulation protein AB</fullName>
    </alternativeName>
</protein>
<evidence type="ECO:0000256" key="6">
    <source>
        <dbReference type="ARBA" id="ARBA00022969"/>
    </source>
</evidence>
<comment type="function">
    <text evidence="7">Binds to sigma F and blocks its ability to form an RNA polymerase holoenzyme (E-sigma F). Phosphorylates SpoIIAA on a serine residue. This phosphorylation may enable SpoIIAA to act as an anti-anti-sigma factor that counteracts SpoIIAB and thus releases sigma F from inhibition.</text>
</comment>
<sequence length="162" mass="17749">MNGANMMMLTFSARSENESFARVAVAAFVSQLDPTMEELNDLKTAVSEAVTNAIIHGYDGDPDGMVTIEVAIEGDTVSIVVIDKGRGIEDLELARQPLYTSKPELERSGMGFTIMENFMDRFEVSSEPGQGTQIAMTKRIESKKRCTIKRIGVGPHGCRLET</sequence>
<evidence type="ECO:0000313" key="9">
    <source>
        <dbReference type="EMBL" id="GIQ65592.1"/>
    </source>
</evidence>
<keyword evidence="2 7" id="KW-0808">Transferase</keyword>
<keyword evidence="4 7" id="KW-0418">Kinase</keyword>
<feature type="domain" description="Histidine kinase/HSP90-like ATPase" evidence="8">
    <location>
        <begin position="37"/>
        <end position="142"/>
    </location>
</feature>
<evidence type="ECO:0000313" key="10">
    <source>
        <dbReference type="Proteomes" id="UP000680304"/>
    </source>
</evidence>
<dbReference type="InterPro" id="IPR010194">
    <property type="entry name" value="Anti-sigma_F"/>
</dbReference>
<dbReference type="SUPFAM" id="SSF55874">
    <property type="entry name" value="ATPase domain of HSP90 chaperone/DNA topoisomerase II/histidine kinase"/>
    <property type="match status" value="1"/>
</dbReference>
<evidence type="ECO:0000256" key="1">
    <source>
        <dbReference type="ARBA" id="ARBA00022527"/>
    </source>
</evidence>